<comment type="caution">
    <text evidence="6">The sequence shown here is derived from an EMBL/GenBank/DDBJ whole genome shotgun (WGS) entry which is preliminary data.</text>
</comment>
<dbReference type="EMBL" id="BDDD01006670">
    <property type="protein sequence ID" value="GAV90834.1"/>
    <property type="molecule type" value="Genomic_DNA"/>
</dbReference>
<evidence type="ECO:0000256" key="4">
    <source>
        <dbReference type="SAM" id="MobiDB-lite"/>
    </source>
</evidence>
<accession>A0A1Q3DEC5</accession>
<dbReference type="SUPFAM" id="SSF54928">
    <property type="entry name" value="RNA-binding domain, RBD"/>
    <property type="match status" value="2"/>
</dbReference>
<keyword evidence="2 3" id="KW-0694">RNA-binding</keyword>
<protein>
    <submittedName>
        <fullName evidence="6">RRM_1 domain-containing protein/RRM_6 domain-containing protein</fullName>
    </submittedName>
</protein>
<keyword evidence="7" id="KW-1185">Reference proteome</keyword>
<organism evidence="6 7">
    <name type="scientific">Cephalotus follicularis</name>
    <name type="common">Albany pitcher plant</name>
    <dbReference type="NCBI Taxonomy" id="3775"/>
    <lineage>
        <taxon>Eukaryota</taxon>
        <taxon>Viridiplantae</taxon>
        <taxon>Streptophyta</taxon>
        <taxon>Embryophyta</taxon>
        <taxon>Tracheophyta</taxon>
        <taxon>Spermatophyta</taxon>
        <taxon>Magnoliopsida</taxon>
        <taxon>eudicotyledons</taxon>
        <taxon>Gunneridae</taxon>
        <taxon>Pentapetalae</taxon>
        <taxon>rosids</taxon>
        <taxon>fabids</taxon>
        <taxon>Oxalidales</taxon>
        <taxon>Cephalotaceae</taxon>
        <taxon>Cephalotus</taxon>
    </lineage>
</organism>
<dbReference type="InParanoid" id="A0A1Q3DEC5"/>
<dbReference type="PROSITE" id="PS50102">
    <property type="entry name" value="RRM"/>
    <property type="match status" value="2"/>
</dbReference>
<dbReference type="GO" id="GO:0006417">
    <property type="term" value="P:regulation of translation"/>
    <property type="evidence" value="ECO:0007669"/>
    <property type="project" value="TreeGrafter"/>
</dbReference>
<feature type="compositionally biased region" description="Acidic residues" evidence="4">
    <location>
        <begin position="39"/>
        <end position="49"/>
    </location>
</feature>
<feature type="region of interest" description="Disordered" evidence="4">
    <location>
        <begin position="1"/>
        <end position="67"/>
    </location>
</feature>
<dbReference type="CDD" id="cd12325">
    <property type="entry name" value="RRM1_hnRNPA_hnRNPD_like"/>
    <property type="match status" value="1"/>
</dbReference>
<dbReference type="OrthoDB" id="1875751at2759"/>
<dbReference type="STRING" id="3775.A0A1Q3DEC5"/>
<dbReference type="GO" id="GO:0003729">
    <property type="term" value="F:mRNA binding"/>
    <property type="evidence" value="ECO:0007669"/>
    <property type="project" value="TreeGrafter"/>
</dbReference>
<sequence length="404" mass="43300">MDEYGVQAQIRYEEEDNFDYEEELHHHQQQQRQQQQQDVGEEEEEEVELATDYGAETNDKQQAMDNHHRNRDASFGKLFVGGISWETTEEAFASYFSKYGEITDSVIMRDKHTGRPRGFGFVTFADLAVADKVLEEDHVIDGRTVEVKRTVPREDMDVKGVTRTKKIFVGGIPPSLTGEELKEYFSLYGSIVEHQIMLDRKTGRSRGFGFVTFETEDAVEKVFSEGKTHELAGKEVEIKKAIPKRAGGDYGSIAKPYAGFSRGAGEYGAGYGSGGRYGGKMGRGFGESGAYSGLGGYGGYGNYGGNYGSTAGFYGGYGGYGYAYGFGGPMYAGGGGGYGVSGYGTPSAYGGGKGYGRSGGAGVDGSYGGGNGVDGSYGGGRGYGNGGYGYGNGAATGRYHPYRK</sequence>
<dbReference type="FunFam" id="3.30.70.330:FF:000051">
    <property type="entry name" value="Heterogeneous nuclear ribonucleoprotein 1"/>
    <property type="match status" value="1"/>
</dbReference>
<evidence type="ECO:0000256" key="2">
    <source>
        <dbReference type="ARBA" id="ARBA00022884"/>
    </source>
</evidence>
<gene>
    <name evidence="6" type="ORF">CFOL_v3_34236</name>
</gene>
<dbReference type="InterPro" id="IPR000504">
    <property type="entry name" value="RRM_dom"/>
</dbReference>
<dbReference type="Gene3D" id="3.30.70.330">
    <property type="match status" value="2"/>
</dbReference>
<feature type="non-terminal residue" evidence="6">
    <location>
        <position position="404"/>
    </location>
</feature>
<dbReference type="SMART" id="SM00360">
    <property type="entry name" value="RRM"/>
    <property type="match status" value="2"/>
</dbReference>
<dbReference type="PANTHER" id="PTHR48032:SF6">
    <property type="entry name" value="RNA-BINDING (RRM_RBD_RNP MOTIFS) FAMILY PROTEIN"/>
    <property type="match status" value="1"/>
</dbReference>
<dbReference type="InterPro" id="IPR035979">
    <property type="entry name" value="RBD_domain_sf"/>
</dbReference>
<dbReference type="PANTHER" id="PTHR48032">
    <property type="entry name" value="RNA-BINDING PROTEIN MUSASHI HOMOLOG RBP6"/>
    <property type="match status" value="1"/>
</dbReference>
<evidence type="ECO:0000313" key="7">
    <source>
        <dbReference type="Proteomes" id="UP000187406"/>
    </source>
</evidence>
<feature type="domain" description="RRM" evidence="5">
    <location>
        <begin position="76"/>
        <end position="152"/>
    </location>
</feature>
<feature type="compositionally biased region" description="Acidic residues" evidence="4">
    <location>
        <begin position="13"/>
        <end position="22"/>
    </location>
</feature>
<keyword evidence="1" id="KW-0677">Repeat</keyword>
<evidence type="ECO:0000259" key="5">
    <source>
        <dbReference type="PROSITE" id="PS50102"/>
    </source>
</evidence>
<proteinExistence type="predicted"/>
<evidence type="ECO:0000256" key="1">
    <source>
        <dbReference type="ARBA" id="ARBA00022737"/>
    </source>
</evidence>
<evidence type="ECO:0000256" key="3">
    <source>
        <dbReference type="PROSITE-ProRule" id="PRU00176"/>
    </source>
</evidence>
<feature type="domain" description="RRM" evidence="5">
    <location>
        <begin position="165"/>
        <end position="243"/>
    </location>
</feature>
<dbReference type="Proteomes" id="UP000187406">
    <property type="component" value="Unassembled WGS sequence"/>
</dbReference>
<name>A0A1Q3DEC5_CEPFO</name>
<evidence type="ECO:0000313" key="6">
    <source>
        <dbReference type="EMBL" id="GAV90834.1"/>
    </source>
</evidence>
<dbReference type="Pfam" id="PF00076">
    <property type="entry name" value="RRM_1"/>
    <property type="match status" value="2"/>
</dbReference>
<dbReference type="AlphaFoldDB" id="A0A1Q3DEC5"/>
<dbReference type="InterPro" id="IPR012677">
    <property type="entry name" value="Nucleotide-bd_a/b_plait_sf"/>
</dbReference>
<reference evidence="7" key="1">
    <citation type="submission" date="2016-04" db="EMBL/GenBank/DDBJ databases">
        <title>Cephalotus genome sequencing.</title>
        <authorList>
            <person name="Fukushima K."/>
            <person name="Hasebe M."/>
            <person name="Fang X."/>
        </authorList>
    </citation>
    <scope>NUCLEOTIDE SEQUENCE [LARGE SCALE GENOMIC DNA]</scope>
    <source>
        <strain evidence="7">cv. St1</strain>
    </source>
</reference>